<dbReference type="EMBL" id="SRLO01000488">
    <property type="protein sequence ID" value="TNN54333.1"/>
    <property type="molecule type" value="Genomic_DNA"/>
</dbReference>
<sequence length="59" mass="6694">MPAAARLNSDKYKGGGREARTAQLSTTMEPQEDDRCHLPPLTLETEEDEDEERKSECTR</sequence>
<protein>
    <submittedName>
        <fullName evidence="2">Uncharacterized protein</fullName>
    </submittedName>
</protein>
<dbReference type="Proteomes" id="UP000314294">
    <property type="component" value="Unassembled WGS sequence"/>
</dbReference>
<gene>
    <name evidence="2" type="ORF">EYF80_035483</name>
</gene>
<accession>A0A4Z2GNF6</accession>
<comment type="caution">
    <text evidence="2">The sequence shown here is derived from an EMBL/GenBank/DDBJ whole genome shotgun (WGS) entry which is preliminary data.</text>
</comment>
<feature type="region of interest" description="Disordered" evidence="1">
    <location>
        <begin position="1"/>
        <end position="59"/>
    </location>
</feature>
<evidence type="ECO:0000313" key="3">
    <source>
        <dbReference type="Proteomes" id="UP000314294"/>
    </source>
</evidence>
<evidence type="ECO:0000313" key="2">
    <source>
        <dbReference type="EMBL" id="TNN54333.1"/>
    </source>
</evidence>
<proteinExistence type="predicted"/>
<organism evidence="2 3">
    <name type="scientific">Liparis tanakae</name>
    <name type="common">Tanaka's snailfish</name>
    <dbReference type="NCBI Taxonomy" id="230148"/>
    <lineage>
        <taxon>Eukaryota</taxon>
        <taxon>Metazoa</taxon>
        <taxon>Chordata</taxon>
        <taxon>Craniata</taxon>
        <taxon>Vertebrata</taxon>
        <taxon>Euteleostomi</taxon>
        <taxon>Actinopterygii</taxon>
        <taxon>Neopterygii</taxon>
        <taxon>Teleostei</taxon>
        <taxon>Neoteleostei</taxon>
        <taxon>Acanthomorphata</taxon>
        <taxon>Eupercaria</taxon>
        <taxon>Perciformes</taxon>
        <taxon>Cottioidei</taxon>
        <taxon>Cottales</taxon>
        <taxon>Liparidae</taxon>
        <taxon>Liparis</taxon>
    </lineage>
</organism>
<feature type="compositionally biased region" description="Basic and acidic residues" evidence="1">
    <location>
        <begin position="8"/>
        <end position="20"/>
    </location>
</feature>
<reference evidence="2 3" key="1">
    <citation type="submission" date="2019-03" db="EMBL/GenBank/DDBJ databases">
        <title>First draft genome of Liparis tanakae, snailfish: a comprehensive survey of snailfish specific genes.</title>
        <authorList>
            <person name="Kim W."/>
            <person name="Song I."/>
            <person name="Jeong J.-H."/>
            <person name="Kim D."/>
            <person name="Kim S."/>
            <person name="Ryu S."/>
            <person name="Song J.Y."/>
            <person name="Lee S.K."/>
        </authorList>
    </citation>
    <scope>NUCLEOTIDE SEQUENCE [LARGE SCALE GENOMIC DNA]</scope>
    <source>
        <tissue evidence="2">Muscle</tissue>
    </source>
</reference>
<evidence type="ECO:0000256" key="1">
    <source>
        <dbReference type="SAM" id="MobiDB-lite"/>
    </source>
</evidence>
<name>A0A4Z2GNF6_9TELE</name>
<keyword evidence="3" id="KW-1185">Reference proteome</keyword>
<dbReference type="AlphaFoldDB" id="A0A4Z2GNF6"/>